<evidence type="ECO:0000256" key="1">
    <source>
        <dbReference type="ARBA" id="ARBA00006484"/>
    </source>
</evidence>
<evidence type="ECO:0000256" key="2">
    <source>
        <dbReference type="ARBA" id="ARBA00022857"/>
    </source>
</evidence>
<comment type="similarity">
    <text evidence="1 4">Belongs to the short-chain dehydrogenases/reductases (SDR) family.</text>
</comment>
<sequence>MSFAHKTVLVTGATRGIGLHIAQTFATHGAKTILIGRDADRVEKIQQTFREQYGDEDHKGITLDISHKAQVDSVFKDELKGQQIDYLVNAAGISRDGLFVQLKEQDLLDTINTNLLGTMHVSQHVAKTMMRKRKGGCIINVASVVGLHGNVGQSSYSASKAGLIGFTKSLAKELGPYNIRVNAIAPGFIDTDMTRNISDDRKQKILESISLKRFGDVQDVSLAVLFIAQSNYFHGQVLTLDGGLII</sequence>
<organism evidence="6 7">
    <name type="scientific">Rhizopus stolonifer</name>
    <name type="common">Rhizopus nigricans</name>
    <dbReference type="NCBI Taxonomy" id="4846"/>
    <lineage>
        <taxon>Eukaryota</taxon>
        <taxon>Fungi</taxon>
        <taxon>Fungi incertae sedis</taxon>
        <taxon>Mucoromycota</taxon>
        <taxon>Mucoromycotina</taxon>
        <taxon>Mucoromycetes</taxon>
        <taxon>Mucorales</taxon>
        <taxon>Mucorineae</taxon>
        <taxon>Rhizopodaceae</taxon>
        <taxon>Rhizopus</taxon>
    </lineage>
</organism>
<evidence type="ECO:0000313" key="6">
    <source>
        <dbReference type="EMBL" id="RCH78250.1"/>
    </source>
</evidence>
<dbReference type="Gene3D" id="3.40.50.720">
    <property type="entry name" value="NAD(P)-binding Rossmann-like Domain"/>
    <property type="match status" value="1"/>
</dbReference>
<dbReference type="InterPro" id="IPR036291">
    <property type="entry name" value="NAD(P)-bd_dom_sf"/>
</dbReference>
<dbReference type="InterPro" id="IPR002347">
    <property type="entry name" value="SDR_fam"/>
</dbReference>
<keyword evidence="2" id="KW-0521">NADP</keyword>
<dbReference type="PROSITE" id="PS00061">
    <property type="entry name" value="ADH_SHORT"/>
    <property type="match status" value="1"/>
</dbReference>
<dbReference type="AlphaFoldDB" id="A0A367IKQ8"/>
<dbReference type="STRING" id="4846.A0A367IKQ8"/>
<name>A0A367IKQ8_RHIST</name>
<evidence type="ECO:0000256" key="4">
    <source>
        <dbReference type="RuleBase" id="RU000363"/>
    </source>
</evidence>
<keyword evidence="3" id="KW-0560">Oxidoreductase</keyword>
<dbReference type="InterPro" id="IPR057326">
    <property type="entry name" value="KR_dom"/>
</dbReference>
<accession>A0A367IKQ8</accession>
<dbReference type="FunFam" id="3.40.50.720:FF:000173">
    <property type="entry name" value="3-oxoacyl-[acyl-carrier protein] reductase"/>
    <property type="match status" value="1"/>
</dbReference>
<evidence type="ECO:0000259" key="5">
    <source>
        <dbReference type="SMART" id="SM00822"/>
    </source>
</evidence>
<keyword evidence="7" id="KW-1185">Reference proteome</keyword>
<reference evidence="6 7" key="1">
    <citation type="journal article" date="2018" name="G3 (Bethesda)">
        <title>Phylogenetic and Phylogenomic Definition of Rhizopus Species.</title>
        <authorList>
            <person name="Gryganskyi A.P."/>
            <person name="Golan J."/>
            <person name="Dolatabadi S."/>
            <person name="Mondo S."/>
            <person name="Robb S."/>
            <person name="Idnurm A."/>
            <person name="Muszewska A."/>
            <person name="Steczkiewicz K."/>
            <person name="Masonjones S."/>
            <person name="Liao H.L."/>
            <person name="Gajdeczka M.T."/>
            <person name="Anike F."/>
            <person name="Vuek A."/>
            <person name="Anishchenko I.M."/>
            <person name="Voigt K."/>
            <person name="de Hoog G.S."/>
            <person name="Smith M.E."/>
            <person name="Heitman J."/>
            <person name="Vilgalys R."/>
            <person name="Stajich J.E."/>
        </authorList>
    </citation>
    <scope>NUCLEOTIDE SEQUENCE [LARGE SCALE GENOMIC DNA]</scope>
    <source>
        <strain evidence="6 7">LSU 92-RS-03</strain>
    </source>
</reference>
<evidence type="ECO:0000313" key="7">
    <source>
        <dbReference type="Proteomes" id="UP000253551"/>
    </source>
</evidence>
<dbReference type="PANTHER" id="PTHR42760:SF133">
    <property type="entry name" value="3-OXOACYL-[ACYL-CARRIER-PROTEIN] REDUCTASE"/>
    <property type="match status" value="1"/>
</dbReference>
<dbReference type="Pfam" id="PF00106">
    <property type="entry name" value="adh_short"/>
    <property type="match status" value="1"/>
</dbReference>
<dbReference type="OrthoDB" id="47007at2759"/>
<dbReference type="Proteomes" id="UP000253551">
    <property type="component" value="Unassembled WGS sequence"/>
</dbReference>
<dbReference type="PRINTS" id="PR00081">
    <property type="entry name" value="GDHRDH"/>
</dbReference>
<dbReference type="GO" id="GO:0006633">
    <property type="term" value="P:fatty acid biosynthetic process"/>
    <property type="evidence" value="ECO:0007669"/>
    <property type="project" value="TreeGrafter"/>
</dbReference>
<dbReference type="GO" id="GO:0048038">
    <property type="term" value="F:quinone binding"/>
    <property type="evidence" value="ECO:0007669"/>
    <property type="project" value="TreeGrafter"/>
</dbReference>
<dbReference type="SMART" id="SM00822">
    <property type="entry name" value="PKS_KR"/>
    <property type="match status" value="1"/>
</dbReference>
<evidence type="ECO:0000256" key="3">
    <source>
        <dbReference type="ARBA" id="ARBA00023002"/>
    </source>
</evidence>
<dbReference type="InterPro" id="IPR020904">
    <property type="entry name" value="Sc_DH/Rdtase_CS"/>
</dbReference>
<dbReference type="EMBL" id="PJQM01007388">
    <property type="protein sequence ID" value="RCH78250.1"/>
    <property type="molecule type" value="Genomic_DNA"/>
</dbReference>
<dbReference type="SUPFAM" id="SSF51735">
    <property type="entry name" value="NAD(P)-binding Rossmann-fold domains"/>
    <property type="match status" value="1"/>
</dbReference>
<feature type="domain" description="Ketoreductase" evidence="5">
    <location>
        <begin position="6"/>
        <end position="187"/>
    </location>
</feature>
<dbReference type="GO" id="GO:0016616">
    <property type="term" value="F:oxidoreductase activity, acting on the CH-OH group of donors, NAD or NADP as acceptor"/>
    <property type="evidence" value="ECO:0007669"/>
    <property type="project" value="TreeGrafter"/>
</dbReference>
<gene>
    <name evidence="6" type="ORF">CU098_005604</name>
</gene>
<protein>
    <recommendedName>
        <fullName evidence="5">Ketoreductase domain-containing protein</fullName>
    </recommendedName>
</protein>
<proteinExistence type="inferred from homology"/>
<dbReference type="PRINTS" id="PR00080">
    <property type="entry name" value="SDRFAMILY"/>
</dbReference>
<dbReference type="PANTHER" id="PTHR42760">
    <property type="entry name" value="SHORT-CHAIN DEHYDROGENASES/REDUCTASES FAMILY MEMBER"/>
    <property type="match status" value="1"/>
</dbReference>
<dbReference type="NCBIfam" id="NF009466">
    <property type="entry name" value="PRK12826.1-2"/>
    <property type="match status" value="1"/>
</dbReference>
<comment type="caution">
    <text evidence="6">The sequence shown here is derived from an EMBL/GenBank/DDBJ whole genome shotgun (WGS) entry which is preliminary data.</text>
</comment>